<keyword evidence="4" id="KW-1185">Reference proteome</keyword>
<feature type="region of interest" description="Disordered" evidence="1">
    <location>
        <begin position="88"/>
        <end position="121"/>
    </location>
</feature>
<name>A0A1I0CJR3_9ACTN</name>
<evidence type="ECO:0000256" key="2">
    <source>
        <dbReference type="SAM" id="Phobius"/>
    </source>
</evidence>
<gene>
    <name evidence="3" type="ORF">SAMN04488546_1624</name>
</gene>
<organism evidence="3 4">
    <name type="scientific">Geodermatophilus poikilotrophus</name>
    <dbReference type="NCBI Taxonomy" id="1333667"/>
    <lineage>
        <taxon>Bacteria</taxon>
        <taxon>Bacillati</taxon>
        <taxon>Actinomycetota</taxon>
        <taxon>Actinomycetes</taxon>
        <taxon>Geodermatophilales</taxon>
        <taxon>Geodermatophilaceae</taxon>
        <taxon>Geodermatophilus</taxon>
    </lineage>
</organism>
<sequence length="121" mass="13773">MITAASRRERARRPDAHRAGILDGVSRWLAVWGGIWLAGSVGAFLVLDPILASFVAIVGLCLWGVAVLASDWEQHSSFEQRELDRARRRADRRERTKDARARDRARWEAHQQRKADRSSGR</sequence>
<feature type="transmembrane region" description="Helical" evidence="2">
    <location>
        <begin position="21"/>
        <end position="44"/>
    </location>
</feature>
<protein>
    <submittedName>
        <fullName evidence="3">Uncharacterized protein</fullName>
    </submittedName>
</protein>
<dbReference type="Proteomes" id="UP000198507">
    <property type="component" value="Unassembled WGS sequence"/>
</dbReference>
<keyword evidence="2" id="KW-0472">Membrane</keyword>
<keyword evidence="2" id="KW-0812">Transmembrane</keyword>
<proteinExistence type="predicted"/>
<feature type="transmembrane region" description="Helical" evidence="2">
    <location>
        <begin position="50"/>
        <end position="69"/>
    </location>
</feature>
<evidence type="ECO:0000313" key="4">
    <source>
        <dbReference type="Proteomes" id="UP000198507"/>
    </source>
</evidence>
<keyword evidence="2" id="KW-1133">Transmembrane helix</keyword>
<reference evidence="4" key="1">
    <citation type="submission" date="2016-10" db="EMBL/GenBank/DDBJ databases">
        <authorList>
            <person name="Varghese N."/>
            <person name="Submissions S."/>
        </authorList>
    </citation>
    <scope>NUCLEOTIDE SEQUENCE [LARGE SCALE GENOMIC DNA]</scope>
    <source>
        <strain evidence="4">DSM 44209</strain>
    </source>
</reference>
<dbReference type="AlphaFoldDB" id="A0A1I0CJR3"/>
<accession>A0A1I0CJR3</accession>
<evidence type="ECO:0000256" key="1">
    <source>
        <dbReference type="SAM" id="MobiDB-lite"/>
    </source>
</evidence>
<evidence type="ECO:0000313" key="3">
    <source>
        <dbReference type="EMBL" id="SET19850.1"/>
    </source>
</evidence>
<dbReference type="EMBL" id="FOIE01000003">
    <property type="protein sequence ID" value="SET19850.1"/>
    <property type="molecule type" value="Genomic_DNA"/>
</dbReference>